<name>A0AAV0HZ62_9ROSI</name>
<evidence type="ECO:0000259" key="1">
    <source>
        <dbReference type="PROSITE" id="PS51471"/>
    </source>
</evidence>
<dbReference type="PROSITE" id="PS51471">
    <property type="entry name" value="FE2OG_OXY"/>
    <property type="match status" value="1"/>
</dbReference>
<dbReference type="InterPro" id="IPR027443">
    <property type="entry name" value="IPNS-like_sf"/>
</dbReference>
<reference evidence="2" key="1">
    <citation type="submission" date="2022-08" db="EMBL/GenBank/DDBJ databases">
        <authorList>
            <person name="Gutierrez-Valencia J."/>
        </authorList>
    </citation>
    <scope>NUCLEOTIDE SEQUENCE</scope>
</reference>
<gene>
    <name evidence="2" type="ORF">LITE_LOCUS6398</name>
</gene>
<dbReference type="AlphaFoldDB" id="A0AAV0HZ62"/>
<keyword evidence="3" id="KW-1185">Reference proteome</keyword>
<dbReference type="Pfam" id="PF03171">
    <property type="entry name" value="2OG-FeII_Oxy"/>
    <property type="match status" value="1"/>
</dbReference>
<dbReference type="InterPro" id="IPR044861">
    <property type="entry name" value="IPNS-like_FE2OG_OXY"/>
</dbReference>
<organism evidence="2 3">
    <name type="scientific">Linum tenue</name>
    <dbReference type="NCBI Taxonomy" id="586396"/>
    <lineage>
        <taxon>Eukaryota</taxon>
        <taxon>Viridiplantae</taxon>
        <taxon>Streptophyta</taxon>
        <taxon>Embryophyta</taxon>
        <taxon>Tracheophyta</taxon>
        <taxon>Spermatophyta</taxon>
        <taxon>Magnoliopsida</taxon>
        <taxon>eudicotyledons</taxon>
        <taxon>Gunneridae</taxon>
        <taxon>Pentapetalae</taxon>
        <taxon>rosids</taxon>
        <taxon>fabids</taxon>
        <taxon>Malpighiales</taxon>
        <taxon>Linaceae</taxon>
        <taxon>Linum</taxon>
    </lineage>
</organism>
<dbReference type="SUPFAM" id="SSF51197">
    <property type="entry name" value="Clavaminate synthase-like"/>
    <property type="match status" value="1"/>
</dbReference>
<accession>A0AAV0HZ62</accession>
<sequence length="142" mass="15829">MGLAPHTDSSLITLLHQSSNATGLQISGDGGNLWIPVNPIPGALTVNVGDLMHIATNGQFKTALHRAVVNRTRHRVSMAYFYGTPQEVKISPPMKLVDVDHPLLYQPVTWKEYLDAKGKYFNRALEFIKCEALFIADRCRQL</sequence>
<dbReference type="InterPro" id="IPR005123">
    <property type="entry name" value="Oxoglu/Fe-dep_dioxygenase_dom"/>
</dbReference>
<comment type="caution">
    <text evidence="2">The sequence shown here is derived from an EMBL/GenBank/DDBJ whole genome shotgun (WGS) entry which is preliminary data.</text>
</comment>
<dbReference type="Gene3D" id="2.60.120.330">
    <property type="entry name" value="B-lactam Antibiotic, Isopenicillin N Synthase, Chain"/>
    <property type="match status" value="1"/>
</dbReference>
<dbReference type="PANTHER" id="PTHR47990">
    <property type="entry name" value="2-OXOGLUTARATE (2OG) AND FE(II)-DEPENDENT OXYGENASE SUPERFAMILY PROTEIN-RELATED"/>
    <property type="match status" value="1"/>
</dbReference>
<protein>
    <recommendedName>
        <fullName evidence="1">Fe2OG dioxygenase domain-containing protein</fullName>
    </recommendedName>
</protein>
<evidence type="ECO:0000313" key="2">
    <source>
        <dbReference type="EMBL" id="CAI0389708.1"/>
    </source>
</evidence>
<evidence type="ECO:0000313" key="3">
    <source>
        <dbReference type="Proteomes" id="UP001154282"/>
    </source>
</evidence>
<feature type="domain" description="Fe2OG dioxygenase" evidence="1">
    <location>
        <begin position="1"/>
        <end position="84"/>
    </location>
</feature>
<dbReference type="Proteomes" id="UP001154282">
    <property type="component" value="Unassembled WGS sequence"/>
</dbReference>
<dbReference type="InterPro" id="IPR050231">
    <property type="entry name" value="Iron_ascorbate_oxido_reductase"/>
</dbReference>
<proteinExistence type="predicted"/>
<dbReference type="EMBL" id="CAMGYJ010000003">
    <property type="protein sequence ID" value="CAI0389708.1"/>
    <property type="molecule type" value="Genomic_DNA"/>
</dbReference>